<evidence type="ECO:0000256" key="1">
    <source>
        <dbReference type="SAM" id="MobiDB-lite"/>
    </source>
</evidence>
<protein>
    <submittedName>
        <fullName evidence="2">Uncharacterized protein</fullName>
    </submittedName>
</protein>
<feature type="compositionally biased region" description="Polar residues" evidence="1">
    <location>
        <begin position="41"/>
        <end position="59"/>
    </location>
</feature>
<gene>
    <name evidence="2" type="ORF">BCR44DRAFT_1448211</name>
</gene>
<feature type="region of interest" description="Disordered" evidence="1">
    <location>
        <begin position="26"/>
        <end position="59"/>
    </location>
</feature>
<reference evidence="2 3" key="1">
    <citation type="submission" date="2016-07" db="EMBL/GenBank/DDBJ databases">
        <title>Pervasive Adenine N6-methylation of Active Genes in Fungi.</title>
        <authorList>
            <consortium name="DOE Joint Genome Institute"/>
            <person name="Mondo S.J."/>
            <person name="Dannebaum R.O."/>
            <person name="Kuo R.C."/>
            <person name="Labutti K."/>
            <person name="Haridas S."/>
            <person name="Kuo A."/>
            <person name="Salamov A."/>
            <person name="Ahrendt S.R."/>
            <person name="Lipzen A."/>
            <person name="Sullivan W."/>
            <person name="Andreopoulos W.B."/>
            <person name="Clum A."/>
            <person name="Lindquist E."/>
            <person name="Daum C."/>
            <person name="Ramamoorthy G.K."/>
            <person name="Gryganskyi A."/>
            <person name="Culley D."/>
            <person name="Magnuson J.K."/>
            <person name="James T.Y."/>
            <person name="O'Malley M.A."/>
            <person name="Stajich J.E."/>
            <person name="Spatafora J.W."/>
            <person name="Visel A."/>
            <person name="Grigoriev I.V."/>
        </authorList>
    </citation>
    <scope>NUCLEOTIDE SEQUENCE [LARGE SCALE GENOMIC DNA]</scope>
    <source>
        <strain evidence="2 3">PL171</strain>
    </source>
</reference>
<evidence type="ECO:0000313" key="3">
    <source>
        <dbReference type="Proteomes" id="UP000193411"/>
    </source>
</evidence>
<dbReference type="Proteomes" id="UP000193411">
    <property type="component" value="Unassembled WGS sequence"/>
</dbReference>
<comment type="caution">
    <text evidence="2">The sequence shown here is derived from an EMBL/GenBank/DDBJ whole genome shotgun (WGS) entry which is preliminary data.</text>
</comment>
<evidence type="ECO:0000313" key="2">
    <source>
        <dbReference type="EMBL" id="ORZ29691.1"/>
    </source>
</evidence>
<keyword evidence="3" id="KW-1185">Reference proteome</keyword>
<sequence length="59" mass="6612">MIIFIDHSMPHNAQHSFPLSSFDKWRSSRPDVEPCPLRTPPSLSLPQSVTPAVTLDQPT</sequence>
<organism evidence="2 3">
    <name type="scientific">Catenaria anguillulae PL171</name>
    <dbReference type="NCBI Taxonomy" id="765915"/>
    <lineage>
        <taxon>Eukaryota</taxon>
        <taxon>Fungi</taxon>
        <taxon>Fungi incertae sedis</taxon>
        <taxon>Blastocladiomycota</taxon>
        <taxon>Blastocladiomycetes</taxon>
        <taxon>Blastocladiales</taxon>
        <taxon>Catenariaceae</taxon>
        <taxon>Catenaria</taxon>
    </lineage>
</organism>
<proteinExistence type="predicted"/>
<name>A0A1Y2H6U1_9FUNG</name>
<dbReference type="AlphaFoldDB" id="A0A1Y2H6U1"/>
<dbReference type="EMBL" id="MCFL01000135">
    <property type="protein sequence ID" value="ORZ29691.1"/>
    <property type="molecule type" value="Genomic_DNA"/>
</dbReference>
<accession>A0A1Y2H6U1</accession>